<gene>
    <name evidence="1" type="ORF">Verru16b_01406</name>
</gene>
<sequence length="97" mass="10581">MGDLLNWVYNAVKEHQGSIQESSGPGLHLLILASLCDCSEVIPPSFNITAAQLKELQSEAKRQLRDRLRDVTGRKLMIHAWEQAGISAVTHASSTAA</sequence>
<reference evidence="1 2" key="1">
    <citation type="submission" date="2016-06" db="EMBL/GenBank/DDBJ databases">
        <title>Three novel species with peptidoglycan cell walls form the new genus Lacunisphaera gen. nov. in the family Opitutaceae of the verrucomicrobial subdivision 4.</title>
        <authorList>
            <person name="Rast P."/>
            <person name="Gloeckner I."/>
            <person name="Jogler M."/>
            <person name="Boedeker C."/>
            <person name="Jeske O."/>
            <person name="Wiegand S."/>
            <person name="Reinhardt R."/>
            <person name="Schumann P."/>
            <person name="Rohde M."/>
            <person name="Spring S."/>
            <person name="Gloeckner F.O."/>
            <person name="Jogler C."/>
        </authorList>
    </citation>
    <scope>NUCLEOTIDE SEQUENCE [LARGE SCALE GENOMIC DNA]</scope>
    <source>
        <strain evidence="1 2">IG16b</strain>
    </source>
</reference>
<organism evidence="1 2">
    <name type="scientific">Lacunisphaera limnophila</name>
    <dbReference type="NCBI Taxonomy" id="1838286"/>
    <lineage>
        <taxon>Bacteria</taxon>
        <taxon>Pseudomonadati</taxon>
        <taxon>Verrucomicrobiota</taxon>
        <taxon>Opitutia</taxon>
        <taxon>Opitutales</taxon>
        <taxon>Opitutaceae</taxon>
        <taxon>Lacunisphaera</taxon>
    </lineage>
</organism>
<dbReference type="AlphaFoldDB" id="A0A1D8ATX3"/>
<evidence type="ECO:0000313" key="2">
    <source>
        <dbReference type="Proteomes" id="UP000095228"/>
    </source>
</evidence>
<name>A0A1D8ATX3_9BACT</name>
<evidence type="ECO:0000313" key="1">
    <source>
        <dbReference type="EMBL" id="AOS44345.1"/>
    </source>
</evidence>
<accession>A0A1D8ATX3</accession>
<dbReference type="EMBL" id="CP016094">
    <property type="protein sequence ID" value="AOS44345.1"/>
    <property type="molecule type" value="Genomic_DNA"/>
</dbReference>
<dbReference type="Proteomes" id="UP000095228">
    <property type="component" value="Chromosome"/>
</dbReference>
<dbReference type="KEGG" id="obg:Verru16b_01406"/>
<protein>
    <submittedName>
        <fullName evidence="1">Uncharacterized protein</fullName>
    </submittedName>
</protein>
<keyword evidence="2" id="KW-1185">Reference proteome</keyword>
<proteinExistence type="predicted"/>